<feature type="compositionally biased region" description="Basic and acidic residues" evidence="1">
    <location>
        <begin position="42"/>
        <end position="55"/>
    </location>
</feature>
<dbReference type="AlphaFoldDB" id="A0A645DVX1"/>
<dbReference type="EMBL" id="VSSQ01040278">
    <property type="protein sequence ID" value="MPM93481.1"/>
    <property type="molecule type" value="Genomic_DNA"/>
</dbReference>
<reference evidence="2" key="1">
    <citation type="submission" date="2019-08" db="EMBL/GenBank/DDBJ databases">
        <authorList>
            <person name="Kucharzyk K."/>
            <person name="Murdoch R.W."/>
            <person name="Higgins S."/>
            <person name="Loffler F."/>
        </authorList>
    </citation>
    <scope>NUCLEOTIDE SEQUENCE</scope>
</reference>
<feature type="region of interest" description="Disordered" evidence="1">
    <location>
        <begin position="1"/>
        <end position="94"/>
    </location>
</feature>
<organism evidence="2">
    <name type="scientific">bioreactor metagenome</name>
    <dbReference type="NCBI Taxonomy" id="1076179"/>
    <lineage>
        <taxon>unclassified sequences</taxon>
        <taxon>metagenomes</taxon>
        <taxon>ecological metagenomes</taxon>
    </lineage>
</organism>
<protein>
    <submittedName>
        <fullName evidence="2">Uncharacterized protein</fullName>
    </submittedName>
</protein>
<evidence type="ECO:0000256" key="1">
    <source>
        <dbReference type="SAM" id="MobiDB-lite"/>
    </source>
</evidence>
<accession>A0A645DVX1</accession>
<evidence type="ECO:0000313" key="2">
    <source>
        <dbReference type="EMBL" id="MPM93481.1"/>
    </source>
</evidence>
<comment type="caution">
    <text evidence="2">The sequence shown here is derived from an EMBL/GenBank/DDBJ whole genome shotgun (WGS) entry which is preliminary data.</text>
</comment>
<name>A0A645DVX1_9ZZZZ</name>
<sequence length="131" mass="13266">MAGGQQQGTAAPADPGGQTETAEDLGDATDPGPGGHALGQPCRDRVGCDPTHQRADPVAQHLALDDGGTGVGDGLDALGDEDARQHRPGHCARKSHRAILTAPRAGGQQRPAVNVGTCAAGTRPVPGWTNW</sequence>
<proteinExistence type="predicted"/>
<gene>
    <name evidence="2" type="ORF">SDC9_140618</name>
</gene>
<feature type="compositionally biased region" description="Low complexity" evidence="1">
    <location>
        <begin position="7"/>
        <end position="19"/>
    </location>
</feature>